<evidence type="ECO:0000256" key="1">
    <source>
        <dbReference type="SAM" id="MobiDB-lite"/>
    </source>
</evidence>
<feature type="region of interest" description="Disordered" evidence="1">
    <location>
        <begin position="13"/>
        <end position="77"/>
    </location>
</feature>
<comment type="caution">
    <text evidence="2">The sequence shown here is derived from an EMBL/GenBank/DDBJ whole genome shotgun (WGS) entry which is preliminary data.</text>
</comment>
<proteinExistence type="predicted"/>
<feature type="non-terminal residue" evidence="2">
    <location>
        <position position="1"/>
    </location>
</feature>
<dbReference type="EMBL" id="JASZZN010000316">
    <property type="protein sequence ID" value="MDM4019640.1"/>
    <property type="molecule type" value="Genomic_DNA"/>
</dbReference>
<protein>
    <submittedName>
        <fullName evidence="2">Uncharacterized protein</fullName>
    </submittedName>
</protein>
<accession>A0ABT7PT60</accession>
<feature type="compositionally biased region" description="Basic and acidic residues" evidence="1">
    <location>
        <begin position="65"/>
        <end position="77"/>
    </location>
</feature>
<sequence length="77" mass="8604">QWATTRVFRHDERDLHCESPSHHPVGEDDLSNRDIKSDQQETEVASKPDGPNAVTLSGLCVDPNSKIDEPTNVTKHD</sequence>
<reference evidence="2 3" key="1">
    <citation type="submission" date="2023-06" db="EMBL/GenBank/DDBJ databases">
        <title>Roseiconus lacunae JC819 isolated from Gulf of Mannar region, Tamil Nadu.</title>
        <authorList>
            <person name="Pk S."/>
            <person name="Ch S."/>
            <person name="Ch V.R."/>
        </authorList>
    </citation>
    <scope>NUCLEOTIDE SEQUENCE [LARGE SCALE GENOMIC DNA]</scope>
    <source>
        <strain evidence="2 3">JC819</strain>
    </source>
</reference>
<dbReference type="RefSeq" id="WP_289167752.1">
    <property type="nucleotide sequence ID" value="NZ_JASZZN010000316.1"/>
</dbReference>
<evidence type="ECO:0000313" key="3">
    <source>
        <dbReference type="Proteomes" id="UP001239462"/>
    </source>
</evidence>
<gene>
    <name evidence="2" type="ORF">QTN89_29570</name>
</gene>
<dbReference type="Proteomes" id="UP001239462">
    <property type="component" value="Unassembled WGS sequence"/>
</dbReference>
<keyword evidence="3" id="KW-1185">Reference proteome</keyword>
<feature type="compositionally biased region" description="Basic and acidic residues" evidence="1">
    <location>
        <begin position="13"/>
        <end position="39"/>
    </location>
</feature>
<feature type="non-terminal residue" evidence="2">
    <location>
        <position position="77"/>
    </location>
</feature>
<organism evidence="2 3">
    <name type="scientific">Roseiconus lacunae</name>
    <dbReference type="NCBI Taxonomy" id="2605694"/>
    <lineage>
        <taxon>Bacteria</taxon>
        <taxon>Pseudomonadati</taxon>
        <taxon>Planctomycetota</taxon>
        <taxon>Planctomycetia</taxon>
        <taxon>Pirellulales</taxon>
        <taxon>Pirellulaceae</taxon>
        <taxon>Roseiconus</taxon>
    </lineage>
</organism>
<evidence type="ECO:0000313" key="2">
    <source>
        <dbReference type="EMBL" id="MDM4019640.1"/>
    </source>
</evidence>
<name>A0ABT7PT60_9BACT</name>